<dbReference type="Gene3D" id="3.30.420.10">
    <property type="entry name" value="Ribonuclease H-like superfamily/Ribonuclease H"/>
    <property type="match status" value="1"/>
</dbReference>
<dbReference type="GO" id="GO:0003676">
    <property type="term" value="F:nucleic acid binding"/>
    <property type="evidence" value="ECO:0007669"/>
    <property type="project" value="InterPro"/>
</dbReference>
<comment type="caution">
    <text evidence="3">The sequence shown here is derived from an EMBL/GenBank/DDBJ whole genome shotgun (WGS) entry which is preliminary data.</text>
</comment>
<dbReference type="PROSITE" id="PS50879">
    <property type="entry name" value="RNASE_H_1"/>
    <property type="match status" value="1"/>
</dbReference>
<feature type="domain" description="RNase H type-1" evidence="2">
    <location>
        <begin position="1"/>
        <end position="52"/>
    </location>
</feature>
<dbReference type="Pfam" id="PF00075">
    <property type="entry name" value="RNase_H"/>
    <property type="match status" value="1"/>
</dbReference>
<dbReference type="SUPFAM" id="SSF53098">
    <property type="entry name" value="Ribonuclease H-like"/>
    <property type="match status" value="1"/>
</dbReference>
<feature type="compositionally biased region" description="Basic residues" evidence="1">
    <location>
        <begin position="64"/>
        <end position="81"/>
    </location>
</feature>
<feature type="region of interest" description="Disordered" evidence="1">
    <location>
        <begin position="62"/>
        <end position="81"/>
    </location>
</feature>
<proteinExistence type="predicted"/>
<sequence>MVGGRQPVKNMELWKELDEVALQHDVNWKWVRAHNGNTYNEEADKLARKETKKLKYRNHEIQKPLKKRRNSKLRRLKTVAT</sequence>
<dbReference type="GO" id="GO:0004523">
    <property type="term" value="F:RNA-DNA hybrid ribonuclease activity"/>
    <property type="evidence" value="ECO:0007669"/>
    <property type="project" value="InterPro"/>
</dbReference>
<name>A0A8X6PVN0_NEPPI</name>
<accession>A0A8X6PVN0</accession>
<evidence type="ECO:0000256" key="1">
    <source>
        <dbReference type="SAM" id="MobiDB-lite"/>
    </source>
</evidence>
<evidence type="ECO:0000313" key="3">
    <source>
        <dbReference type="EMBL" id="GFT91663.1"/>
    </source>
</evidence>
<dbReference type="Proteomes" id="UP000887013">
    <property type="component" value="Unassembled WGS sequence"/>
</dbReference>
<dbReference type="InterPro" id="IPR002156">
    <property type="entry name" value="RNaseH_domain"/>
</dbReference>
<dbReference type="InterPro" id="IPR036397">
    <property type="entry name" value="RNaseH_sf"/>
</dbReference>
<protein>
    <submittedName>
        <fullName evidence="3">Ribonuclease H</fullName>
    </submittedName>
</protein>
<dbReference type="AlphaFoldDB" id="A0A8X6PVN0"/>
<dbReference type="EMBL" id="BMAW01120970">
    <property type="protein sequence ID" value="GFT91663.1"/>
    <property type="molecule type" value="Genomic_DNA"/>
</dbReference>
<dbReference type="InterPro" id="IPR012337">
    <property type="entry name" value="RNaseH-like_sf"/>
</dbReference>
<gene>
    <name evidence="3" type="primary">rnhA</name>
    <name evidence="3" type="ORF">NPIL_553231</name>
</gene>
<evidence type="ECO:0000259" key="2">
    <source>
        <dbReference type="PROSITE" id="PS50879"/>
    </source>
</evidence>
<organism evidence="3 4">
    <name type="scientific">Nephila pilipes</name>
    <name type="common">Giant wood spider</name>
    <name type="synonym">Nephila maculata</name>
    <dbReference type="NCBI Taxonomy" id="299642"/>
    <lineage>
        <taxon>Eukaryota</taxon>
        <taxon>Metazoa</taxon>
        <taxon>Ecdysozoa</taxon>
        <taxon>Arthropoda</taxon>
        <taxon>Chelicerata</taxon>
        <taxon>Arachnida</taxon>
        <taxon>Araneae</taxon>
        <taxon>Araneomorphae</taxon>
        <taxon>Entelegynae</taxon>
        <taxon>Araneoidea</taxon>
        <taxon>Nephilidae</taxon>
        <taxon>Nephila</taxon>
    </lineage>
</organism>
<dbReference type="OrthoDB" id="407198at2759"/>
<keyword evidence="4" id="KW-1185">Reference proteome</keyword>
<reference evidence="3" key="1">
    <citation type="submission" date="2020-08" db="EMBL/GenBank/DDBJ databases">
        <title>Multicomponent nature underlies the extraordinary mechanical properties of spider dragline silk.</title>
        <authorList>
            <person name="Kono N."/>
            <person name="Nakamura H."/>
            <person name="Mori M."/>
            <person name="Yoshida Y."/>
            <person name="Ohtoshi R."/>
            <person name="Malay A.D."/>
            <person name="Moran D.A.P."/>
            <person name="Tomita M."/>
            <person name="Numata K."/>
            <person name="Arakawa K."/>
        </authorList>
    </citation>
    <scope>NUCLEOTIDE SEQUENCE</scope>
</reference>
<evidence type="ECO:0000313" key="4">
    <source>
        <dbReference type="Proteomes" id="UP000887013"/>
    </source>
</evidence>